<evidence type="ECO:0000256" key="5">
    <source>
        <dbReference type="ARBA" id="ARBA00022692"/>
    </source>
</evidence>
<comment type="similarity">
    <text evidence="2">Belongs to the major facilitator superfamily. EmrB family.</text>
</comment>
<dbReference type="RefSeq" id="WP_182252640.1">
    <property type="nucleotide sequence ID" value="NZ_CP043732.1"/>
</dbReference>
<keyword evidence="5 8" id="KW-0812">Transmembrane</keyword>
<dbReference type="AlphaFoldDB" id="A0A7D8AH80"/>
<sequence length="491" mass="50976">MSAVHTGSTPVAPPASGIIPPKDMAVIWVLLTAAFVAILNETTMGMAIPHLISDLGITPIAAQWVTSAFMLTMAVVIPITGFLLRRFTTRQMFIGAIALFSAGTLIAALAPGFEVLLVARVVQASGTAVMMPLLMTTIMNLVPASSRGRMMGRVSIVMSLAPAIGPTMSGFLLDHFGWRAIFVVVLPIALVAMFIGWRWLTNVGETMHAPIDLISVVLSAFGFGGLVFGLSQIGSLGKGASWAPMAIALAVGVIGLALFLVRQVRLQRDDDALLDLRVFASKDFSLSMIQMFLLSLAFFGSITVIPLFLQDALQLKALDAGLVVLPGALAMGLLGPVIGRIYDSHGTRILLIPGSILAASMLWLFTTLSVSSSIWLVLAAQTLLSVGLALSFTPLFTASLASLKPKFYSYGSAVIGTIQQVAGAAGIAVMMAVFTAVANSGGGTGVPEAVAAGTRTAVTIGAVIATVTIVGALLIRKPEDDGEGAPAHGGH</sequence>
<protein>
    <submittedName>
        <fullName evidence="10">Multidrug efflux MFS transporter</fullName>
    </submittedName>
</protein>
<dbReference type="PRINTS" id="PR01036">
    <property type="entry name" value="TCRTETB"/>
</dbReference>
<evidence type="ECO:0000256" key="8">
    <source>
        <dbReference type="SAM" id="Phobius"/>
    </source>
</evidence>
<feature type="domain" description="Major facilitator superfamily (MFS) profile" evidence="9">
    <location>
        <begin position="26"/>
        <end position="480"/>
    </location>
</feature>
<feature type="transmembrane region" description="Helical" evidence="8">
    <location>
        <begin position="413"/>
        <end position="437"/>
    </location>
</feature>
<keyword evidence="4" id="KW-1003">Cell membrane</keyword>
<feature type="transmembrane region" description="Helical" evidence="8">
    <location>
        <begin position="122"/>
        <end position="142"/>
    </location>
</feature>
<feature type="transmembrane region" description="Helical" evidence="8">
    <location>
        <begin position="242"/>
        <end position="261"/>
    </location>
</feature>
<dbReference type="Pfam" id="PF07690">
    <property type="entry name" value="MFS_1"/>
    <property type="match status" value="2"/>
</dbReference>
<keyword evidence="7 8" id="KW-0472">Membrane</keyword>
<dbReference type="GO" id="GO:0022857">
    <property type="term" value="F:transmembrane transporter activity"/>
    <property type="evidence" value="ECO:0007669"/>
    <property type="project" value="InterPro"/>
</dbReference>
<evidence type="ECO:0000256" key="2">
    <source>
        <dbReference type="ARBA" id="ARBA00008537"/>
    </source>
</evidence>
<evidence type="ECO:0000313" key="10">
    <source>
        <dbReference type="EMBL" id="QMU97643.1"/>
    </source>
</evidence>
<dbReference type="GO" id="GO:0005886">
    <property type="term" value="C:plasma membrane"/>
    <property type="evidence" value="ECO:0007669"/>
    <property type="project" value="UniProtKB-SubCell"/>
</dbReference>
<dbReference type="InterPro" id="IPR020846">
    <property type="entry name" value="MFS_dom"/>
</dbReference>
<dbReference type="InterPro" id="IPR036259">
    <property type="entry name" value="MFS_trans_sf"/>
</dbReference>
<dbReference type="InterPro" id="IPR011701">
    <property type="entry name" value="MFS"/>
</dbReference>
<evidence type="ECO:0000256" key="6">
    <source>
        <dbReference type="ARBA" id="ARBA00022989"/>
    </source>
</evidence>
<evidence type="ECO:0000256" key="3">
    <source>
        <dbReference type="ARBA" id="ARBA00022448"/>
    </source>
</evidence>
<feature type="transmembrane region" description="Helical" evidence="8">
    <location>
        <begin position="154"/>
        <end position="172"/>
    </location>
</feature>
<feature type="transmembrane region" description="Helical" evidence="8">
    <location>
        <begin position="91"/>
        <end position="110"/>
    </location>
</feature>
<dbReference type="PANTHER" id="PTHR42718:SF9">
    <property type="entry name" value="MAJOR FACILITATOR SUPERFAMILY MULTIDRUG TRANSPORTER MFSC"/>
    <property type="match status" value="1"/>
</dbReference>
<dbReference type="NCBIfam" id="TIGR00711">
    <property type="entry name" value="efflux_EmrB"/>
    <property type="match status" value="1"/>
</dbReference>
<evidence type="ECO:0000256" key="1">
    <source>
        <dbReference type="ARBA" id="ARBA00004651"/>
    </source>
</evidence>
<keyword evidence="3" id="KW-0813">Transport</keyword>
<feature type="transmembrane region" description="Helical" evidence="8">
    <location>
        <begin position="178"/>
        <end position="197"/>
    </location>
</feature>
<keyword evidence="6 8" id="KW-1133">Transmembrane helix</keyword>
<dbReference type="PANTHER" id="PTHR42718">
    <property type="entry name" value="MAJOR FACILITATOR SUPERFAMILY MULTIDRUG TRANSPORTER MFSC"/>
    <property type="match status" value="1"/>
</dbReference>
<evidence type="ECO:0000313" key="11">
    <source>
        <dbReference type="Proteomes" id="UP000515708"/>
    </source>
</evidence>
<accession>A0A7D8AH80</accession>
<evidence type="ECO:0000256" key="7">
    <source>
        <dbReference type="ARBA" id="ARBA00023136"/>
    </source>
</evidence>
<feature type="transmembrane region" description="Helical" evidence="8">
    <location>
        <begin position="321"/>
        <end position="342"/>
    </location>
</feature>
<feature type="transmembrane region" description="Helical" evidence="8">
    <location>
        <begin position="457"/>
        <end position="475"/>
    </location>
</feature>
<feature type="transmembrane region" description="Helical" evidence="8">
    <location>
        <begin position="25"/>
        <end position="48"/>
    </location>
</feature>
<dbReference type="Gene3D" id="1.20.1250.20">
    <property type="entry name" value="MFS general substrate transporter like domains"/>
    <property type="match status" value="1"/>
</dbReference>
<feature type="transmembrane region" description="Helical" evidence="8">
    <location>
        <begin position="349"/>
        <end position="368"/>
    </location>
</feature>
<dbReference type="SUPFAM" id="SSF103473">
    <property type="entry name" value="MFS general substrate transporter"/>
    <property type="match status" value="1"/>
</dbReference>
<dbReference type="PROSITE" id="PS50850">
    <property type="entry name" value="MFS"/>
    <property type="match status" value="1"/>
</dbReference>
<proteinExistence type="inferred from homology"/>
<feature type="transmembrane region" description="Helical" evidence="8">
    <location>
        <begin position="291"/>
        <end position="309"/>
    </location>
</feature>
<dbReference type="Proteomes" id="UP000515708">
    <property type="component" value="Chromosome"/>
</dbReference>
<comment type="subcellular location">
    <subcellularLocation>
        <location evidence="1">Cell membrane</location>
        <topology evidence="1">Multi-pass membrane protein</topology>
    </subcellularLocation>
</comment>
<dbReference type="Gene3D" id="1.20.1720.10">
    <property type="entry name" value="Multidrug resistance protein D"/>
    <property type="match status" value="1"/>
</dbReference>
<dbReference type="CDD" id="cd17503">
    <property type="entry name" value="MFS_LmrB_MDR_like"/>
    <property type="match status" value="1"/>
</dbReference>
<evidence type="ECO:0000259" key="9">
    <source>
        <dbReference type="PROSITE" id="PS50850"/>
    </source>
</evidence>
<organism evidence="10 11">
    <name type="scientific">Microbacterium esteraromaticum</name>
    <dbReference type="NCBI Taxonomy" id="57043"/>
    <lineage>
        <taxon>Bacteria</taxon>
        <taxon>Bacillati</taxon>
        <taxon>Actinomycetota</taxon>
        <taxon>Actinomycetes</taxon>
        <taxon>Micrococcales</taxon>
        <taxon>Microbacteriaceae</taxon>
        <taxon>Microbacterium</taxon>
    </lineage>
</organism>
<feature type="transmembrane region" description="Helical" evidence="8">
    <location>
        <begin position="60"/>
        <end position="84"/>
    </location>
</feature>
<evidence type="ECO:0000256" key="4">
    <source>
        <dbReference type="ARBA" id="ARBA00022475"/>
    </source>
</evidence>
<name>A0A7D8AH80_9MICO</name>
<gene>
    <name evidence="10" type="ORF">FVO59_10740</name>
</gene>
<reference evidence="10 11" key="1">
    <citation type="journal article" date="2020" name="Front. Microbiol.">
        <title>Design of Bacterial Strain-Specific qPCR Assays Using NGS Data and Publicly Available Resources and Its Application to Track Biocontrol Strains.</title>
        <authorList>
            <person name="Hernandez I."/>
            <person name="Sant C."/>
            <person name="Martinez R."/>
            <person name="Fernandez C."/>
        </authorList>
    </citation>
    <scope>NUCLEOTIDE SEQUENCE [LARGE SCALE GENOMIC DNA]</scope>
    <source>
        <strain evidence="10 11">B24</strain>
    </source>
</reference>
<dbReference type="InterPro" id="IPR004638">
    <property type="entry name" value="EmrB-like"/>
</dbReference>
<feature type="transmembrane region" description="Helical" evidence="8">
    <location>
        <begin position="209"/>
        <end position="230"/>
    </location>
</feature>
<feature type="transmembrane region" description="Helical" evidence="8">
    <location>
        <begin position="374"/>
        <end position="401"/>
    </location>
</feature>
<dbReference type="EMBL" id="CP043732">
    <property type="protein sequence ID" value="QMU97643.1"/>
    <property type="molecule type" value="Genomic_DNA"/>
</dbReference>